<feature type="coiled-coil region" evidence="2">
    <location>
        <begin position="469"/>
        <end position="584"/>
    </location>
</feature>
<accession>A0A979FMH8</accession>
<feature type="compositionally biased region" description="Polar residues" evidence="3">
    <location>
        <begin position="319"/>
        <end position="356"/>
    </location>
</feature>
<feature type="compositionally biased region" description="Low complexity" evidence="3">
    <location>
        <begin position="394"/>
        <end position="406"/>
    </location>
</feature>
<feature type="compositionally biased region" description="Polar residues" evidence="3">
    <location>
        <begin position="161"/>
        <end position="170"/>
    </location>
</feature>
<dbReference type="GeneID" id="108679594"/>
<organism evidence="4 5">
    <name type="scientific">Hyalella azteca</name>
    <name type="common">Amphipod</name>
    <dbReference type="NCBI Taxonomy" id="294128"/>
    <lineage>
        <taxon>Eukaryota</taxon>
        <taxon>Metazoa</taxon>
        <taxon>Ecdysozoa</taxon>
        <taxon>Arthropoda</taxon>
        <taxon>Crustacea</taxon>
        <taxon>Multicrustacea</taxon>
        <taxon>Malacostraca</taxon>
        <taxon>Eumalacostraca</taxon>
        <taxon>Peracarida</taxon>
        <taxon>Amphipoda</taxon>
        <taxon>Senticaudata</taxon>
        <taxon>Talitrida</taxon>
        <taxon>Talitroidea</taxon>
        <taxon>Hyalellidae</taxon>
        <taxon>Hyalella</taxon>
    </lineage>
</organism>
<dbReference type="OMA" id="QENAVEW"/>
<dbReference type="PANTHER" id="PTHR46292">
    <property type="entry name" value="COILED-COIL DOMAIN-CONTAINING PROTEIN 102A"/>
    <property type="match status" value="1"/>
</dbReference>
<sequence length="731" mass="81421">MSGRRQGGLPSTPAPSATHTPTPSHEINIPPYLWLDKQEVVQRELEEARARAVQMEKTMRWWSDCTANWREKWSKVRSERNRAREEVRLLRMRLEGNLMAKGLADESPERDVSSVAASQLRRQQQREYYQQEHKTEGEPESGQLVEKLAYGLTSSRADLSNQCSVVQQRRMSNEQQQQQEEDEDNANMESSSGDDESRAHVMAEGNNPMTSNERRRHSLNLTPPPPPTTPHLVEGNTSNTDVSHVSSAAASVSLLEELFGYGVGLEGLSLSPEEGSAAVAMAAAINSRQTPSEQVKQLIAQHFLSKAWTSPASCMGANEDSSLQSEGQNTDSGFDSQRPHSGNTDARLVPSNSNSYEGFHCSDEPTSPEDVVTHETVLRKSGFDGACGKSGRGNSAPRSSPNNSADPPTGLCCWCNKMPGIQDAAAAAAAADLTGSLTRQVCLLRMQLHEAARALQLEREERCDLGTSAARYQTEAAELRAELHNIRCSRQEAIQQVECVRSQLQQLQHQQHQQLVQETAARQMAEAKLAELRADIERLQQENAVEWSRREQLESESLNWERSNKALKAQVEELLERLKPLEQLKSGSNNGRSGKSGDAVQDEVSSLREQLCELNLYVSQYKKALSCKTVECEHSVRRSEQYEAEVKRLRARVTKLRQDLASTQDELDTAHNAARRLTRARDELQDTVDTLQLKLNHMQSRLRCTSAAVVSSRASALKKLLPHCDTDDDTN</sequence>
<feature type="region of interest" description="Disordered" evidence="3">
    <location>
        <begin position="1"/>
        <end position="29"/>
    </location>
</feature>
<feature type="region of interest" description="Disordered" evidence="3">
    <location>
        <begin position="101"/>
        <end position="143"/>
    </location>
</feature>
<feature type="region of interest" description="Disordered" evidence="3">
    <location>
        <begin position="161"/>
        <end position="238"/>
    </location>
</feature>
<feature type="region of interest" description="Disordered" evidence="3">
    <location>
        <begin position="315"/>
        <end position="406"/>
    </location>
</feature>
<feature type="compositionally biased region" description="Basic and acidic residues" evidence="3">
    <location>
        <begin position="371"/>
        <end position="382"/>
    </location>
</feature>
<evidence type="ECO:0000313" key="4">
    <source>
        <dbReference type="Proteomes" id="UP000694843"/>
    </source>
</evidence>
<proteinExistence type="predicted"/>
<gene>
    <name evidence="5" type="primary">LOC108679594</name>
</gene>
<keyword evidence="1 2" id="KW-0175">Coiled coil</keyword>
<evidence type="ECO:0000256" key="3">
    <source>
        <dbReference type="SAM" id="MobiDB-lite"/>
    </source>
</evidence>
<feature type="compositionally biased region" description="Basic and acidic residues" evidence="3">
    <location>
        <begin position="103"/>
        <end position="112"/>
    </location>
</feature>
<name>A0A979FMH8_HYAAZ</name>
<dbReference type="PANTHER" id="PTHR46292:SF1">
    <property type="entry name" value="COILED-COIL DOMAIN-CONTAINING PROTEIN 102A"/>
    <property type="match status" value="1"/>
</dbReference>
<feature type="coiled-coil region" evidence="2">
    <location>
        <begin position="632"/>
        <end position="701"/>
    </location>
</feature>
<dbReference type="OrthoDB" id="5984396at2759"/>
<evidence type="ECO:0000313" key="5">
    <source>
        <dbReference type="RefSeq" id="XP_047737404.1"/>
    </source>
</evidence>
<protein>
    <submittedName>
        <fullName evidence="5">Coiled-coil domain-containing protein 102A</fullName>
    </submittedName>
</protein>
<evidence type="ECO:0000256" key="1">
    <source>
        <dbReference type="ARBA" id="ARBA00023054"/>
    </source>
</evidence>
<dbReference type="KEGG" id="hazt:108679594"/>
<feature type="compositionally biased region" description="Low complexity" evidence="3">
    <location>
        <begin position="10"/>
        <end position="25"/>
    </location>
</feature>
<dbReference type="RefSeq" id="XP_047737404.1">
    <property type="nucleotide sequence ID" value="XM_047881448.1"/>
</dbReference>
<evidence type="ECO:0000256" key="2">
    <source>
        <dbReference type="SAM" id="Coils"/>
    </source>
</evidence>
<reference evidence="5" key="1">
    <citation type="submission" date="2025-08" db="UniProtKB">
        <authorList>
            <consortium name="RefSeq"/>
        </authorList>
    </citation>
    <scope>IDENTIFICATION</scope>
    <source>
        <tissue evidence="5">Whole organism</tissue>
    </source>
</reference>
<keyword evidence="4" id="KW-1185">Reference proteome</keyword>
<dbReference type="Proteomes" id="UP000694843">
    <property type="component" value="Unplaced"/>
</dbReference>
<dbReference type="SUPFAM" id="SSF57997">
    <property type="entry name" value="Tropomyosin"/>
    <property type="match status" value="1"/>
</dbReference>
<dbReference type="AlphaFoldDB" id="A0A979FMH8"/>